<dbReference type="Pfam" id="PF02798">
    <property type="entry name" value="GST_N"/>
    <property type="match status" value="1"/>
</dbReference>
<evidence type="ECO:0000256" key="1">
    <source>
        <dbReference type="SAM" id="MobiDB-lite"/>
    </source>
</evidence>
<dbReference type="PANTHER" id="PTHR44051:SF8">
    <property type="entry name" value="GLUTATHIONE S-TRANSFERASE GSTA"/>
    <property type="match status" value="1"/>
</dbReference>
<keyword evidence="4" id="KW-1185">Reference proteome</keyword>
<proteinExistence type="predicted"/>
<feature type="region of interest" description="Disordered" evidence="1">
    <location>
        <begin position="38"/>
        <end position="59"/>
    </location>
</feature>
<evidence type="ECO:0000313" key="4">
    <source>
        <dbReference type="Proteomes" id="UP000314011"/>
    </source>
</evidence>
<dbReference type="PANTHER" id="PTHR44051">
    <property type="entry name" value="GLUTATHIONE S-TRANSFERASE-RELATED"/>
    <property type="match status" value="1"/>
</dbReference>
<dbReference type="RefSeq" id="WP_140195706.1">
    <property type="nucleotide sequence ID" value="NZ_CP065915.1"/>
</dbReference>
<sequence>MITLYHAPFSRSSAIVAAVEEMDLLDRVQIRIVDIRRQDGSGGRDPANPHPDGKVPALDHDGQIVTERPAILSYLSEVFPDAPAIAAPGSAERGAFLTWLAWYGDVMEPVLMVHAAKVDGPIFQAGFRGVEEMNARIADTLSDGRPYLLKQGFTVADLLVVSPYTYFPDEVPEIPAFRDWVARVTARASMQNVVARDTQARAA</sequence>
<dbReference type="InterPro" id="IPR036282">
    <property type="entry name" value="Glutathione-S-Trfase_C_sf"/>
</dbReference>
<feature type="domain" description="GST N-terminal" evidence="2">
    <location>
        <begin position="1"/>
        <end position="83"/>
    </location>
</feature>
<dbReference type="AlphaFoldDB" id="A0A5C5GGF8"/>
<evidence type="ECO:0000313" key="3">
    <source>
        <dbReference type="EMBL" id="TNY33822.1"/>
    </source>
</evidence>
<dbReference type="SUPFAM" id="SSF47616">
    <property type="entry name" value="GST C-terminal domain-like"/>
    <property type="match status" value="1"/>
</dbReference>
<organism evidence="3 4">
    <name type="scientific">Pelagovum pacificum</name>
    <dbReference type="NCBI Taxonomy" id="2588711"/>
    <lineage>
        <taxon>Bacteria</taxon>
        <taxon>Pseudomonadati</taxon>
        <taxon>Pseudomonadota</taxon>
        <taxon>Alphaproteobacteria</taxon>
        <taxon>Rhodobacterales</taxon>
        <taxon>Paracoccaceae</taxon>
        <taxon>Pelagovum</taxon>
    </lineage>
</organism>
<keyword evidence="3" id="KW-0808">Transferase</keyword>
<dbReference type="Gene3D" id="1.20.1050.10">
    <property type="match status" value="1"/>
</dbReference>
<dbReference type="InterPro" id="IPR036249">
    <property type="entry name" value="Thioredoxin-like_sf"/>
</dbReference>
<dbReference type="Gene3D" id="3.40.30.10">
    <property type="entry name" value="Glutaredoxin"/>
    <property type="match status" value="1"/>
</dbReference>
<dbReference type="PROSITE" id="PS50404">
    <property type="entry name" value="GST_NTER"/>
    <property type="match status" value="1"/>
</dbReference>
<evidence type="ECO:0000259" key="2">
    <source>
        <dbReference type="PROSITE" id="PS50404"/>
    </source>
</evidence>
<dbReference type="InterPro" id="IPR004045">
    <property type="entry name" value="Glutathione_S-Trfase_N"/>
</dbReference>
<gene>
    <name evidence="3" type="ORF">FHY64_11340</name>
</gene>
<dbReference type="OrthoDB" id="5740960at2"/>
<dbReference type="Proteomes" id="UP000314011">
    <property type="component" value="Unassembled WGS sequence"/>
</dbReference>
<protein>
    <submittedName>
        <fullName evidence="3">Glutathione S-transferase family protein</fullName>
    </submittedName>
</protein>
<reference evidence="3 4" key="1">
    <citation type="submission" date="2019-06" db="EMBL/GenBank/DDBJ databases">
        <title>Genome of new Rhodobacteraceae sp. SM1903.</title>
        <authorList>
            <person name="Ren X."/>
        </authorList>
    </citation>
    <scope>NUCLEOTIDE SEQUENCE [LARGE SCALE GENOMIC DNA]</scope>
    <source>
        <strain evidence="3 4">SM1903</strain>
    </source>
</reference>
<accession>A0A5C5GGF8</accession>
<comment type="caution">
    <text evidence="3">The sequence shown here is derived from an EMBL/GenBank/DDBJ whole genome shotgun (WGS) entry which is preliminary data.</text>
</comment>
<dbReference type="EMBL" id="VFFF01000001">
    <property type="protein sequence ID" value="TNY33822.1"/>
    <property type="molecule type" value="Genomic_DNA"/>
</dbReference>
<dbReference type="SUPFAM" id="SSF52833">
    <property type="entry name" value="Thioredoxin-like"/>
    <property type="match status" value="1"/>
</dbReference>
<name>A0A5C5GGF8_9RHOB</name>
<dbReference type="GO" id="GO:0016740">
    <property type="term" value="F:transferase activity"/>
    <property type="evidence" value="ECO:0007669"/>
    <property type="project" value="UniProtKB-KW"/>
</dbReference>